<dbReference type="InterPro" id="IPR018476">
    <property type="entry name" value="GlyceroP-diester-Pdiesterase_M"/>
</dbReference>
<evidence type="ECO:0000259" key="2">
    <source>
        <dbReference type="PROSITE" id="PS51704"/>
    </source>
</evidence>
<organism evidence="3 4">
    <name type="scientific">Rubritalea tangerina</name>
    <dbReference type="NCBI Taxonomy" id="430798"/>
    <lineage>
        <taxon>Bacteria</taxon>
        <taxon>Pseudomonadati</taxon>
        <taxon>Verrucomicrobiota</taxon>
        <taxon>Verrucomicrobiia</taxon>
        <taxon>Verrucomicrobiales</taxon>
        <taxon>Rubritaleaceae</taxon>
        <taxon>Rubritalea</taxon>
    </lineage>
</organism>
<name>A0ABW4Z693_9BACT</name>
<comment type="caution">
    <text evidence="3">The sequence shown here is derived from an EMBL/GenBank/DDBJ whole genome shotgun (WGS) entry which is preliminary data.</text>
</comment>
<keyword evidence="1" id="KW-0812">Transmembrane</keyword>
<dbReference type="Proteomes" id="UP001597389">
    <property type="component" value="Unassembled WGS sequence"/>
</dbReference>
<feature type="transmembrane region" description="Helical" evidence="1">
    <location>
        <begin position="74"/>
        <end position="106"/>
    </location>
</feature>
<gene>
    <name evidence="3" type="ORF">ACFSW8_00610</name>
</gene>
<feature type="transmembrane region" description="Helical" evidence="1">
    <location>
        <begin position="268"/>
        <end position="296"/>
    </location>
</feature>
<feature type="transmembrane region" description="Helical" evidence="1">
    <location>
        <begin position="28"/>
        <end position="54"/>
    </location>
</feature>
<feature type="domain" description="GP-PDE" evidence="2">
    <location>
        <begin position="359"/>
        <end position="589"/>
    </location>
</feature>
<evidence type="ECO:0000313" key="4">
    <source>
        <dbReference type="Proteomes" id="UP001597389"/>
    </source>
</evidence>
<sequence>MAQAFTSLVSEVNHSFQDLKQDKWKGLLVIYIAFTLVSALILTPVISITIQAVVSFSGQAALSDTEIATFLLTPAGAIAGMCIAAFTLMVAFITYAGLLVACHACYHNSSAHLPDTLRIILAKGPDLLKLALRFTIAVLCIALPFLILLGLDYLYFLGENDINYYLSKHPPEFFYAMSIAAVLLITMGVLLVKLAISWFYALPLVLFANHSSKEAKKRSTELSKGEHRTIASWLALWLFGTPLLISLLNAPFNAAAHFLLPQFSDKLALLAITLGCTLTITTTISFLTSFFAISILAKQNIEMFERCGLDTTVPRHFGEKKFKFPKGEKFVLSSALGILIIAAIGCYFWVSGLQQQDQVLIIAHRGASEDAPENTMAAIQLAIDSKADWIEIDVQETADGEVVVFHDSDFKRVGNTKLNIWDAQSQQLPDIEIGSWFDPQFANETTPTLREVLNHCNGKAGVLIELKYYGHDVALEKKVVEIVEATKMVDQVMIMSLKYEGIQKIRELRPDWTVGLLSTVSLGDITKLDVDFLGLNNRAATPQLIQRAHNSGIDIYVWTVNSVLDISAMTSRGVDGLITDAPARAHEVLLQRAELQPGQRLLLELAHVFGRESNDLIQ</sequence>
<dbReference type="InterPro" id="IPR017946">
    <property type="entry name" value="PLC-like_Pdiesterase_TIM-brl"/>
</dbReference>
<accession>A0ABW4Z693</accession>
<keyword evidence="1" id="KW-1133">Transmembrane helix</keyword>
<proteinExistence type="predicted"/>
<dbReference type="PANTHER" id="PTHR46211:SF8">
    <property type="entry name" value="PHOSPHODIESTERASE"/>
    <property type="match status" value="1"/>
</dbReference>
<dbReference type="SUPFAM" id="SSF51695">
    <property type="entry name" value="PLC-like phosphodiesterases"/>
    <property type="match status" value="1"/>
</dbReference>
<protein>
    <submittedName>
        <fullName evidence="3">Glycerophosphodiester phosphodiesterase family protein</fullName>
    </submittedName>
</protein>
<keyword evidence="1" id="KW-0472">Membrane</keyword>
<keyword evidence="4" id="KW-1185">Reference proteome</keyword>
<evidence type="ECO:0000256" key="1">
    <source>
        <dbReference type="SAM" id="Phobius"/>
    </source>
</evidence>
<dbReference type="EMBL" id="JBHUJB010000005">
    <property type="protein sequence ID" value="MFD2157394.1"/>
    <property type="molecule type" value="Genomic_DNA"/>
</dbReference>
<dbReference type="Gene3D" id="3.20.20.190">
    <property type="entry name" value="Phosphatidylinositol (PI) phosphodiesterase"/>
    <property type="match status" value="1"/>
</dbReference>
<feature type="transmembrane region" description="Helical" evidence="1">
    <location>
        <begin position="330"/>
        <end position="350"/>
    </location>
</feature>
<feature type="transmembrane region" description="Helical" evidence="1">
    <location>
        <begin position="175"/>
        <end position="208"/>
    </location>
</feature>
<dbReference type="Pfam" id="PF03009">
    <property type="entry name" value="GDPD"/>
    <property type="match status" value="1"/>
</dbReference>
<evidence type="ECO:0000313" key="3">
    <source>
        <dbReference type="EMBL" id="MFD2157394.1"/>
    </source>
</evidence>
<feature type="transmembrane region" description="Helical" evidence="1">
    <location>
        <begin position="127"/>
        <end position="155"/>
    </location>
</feature>
<dbReference type="RefSeq" id="WP_377085619.1">
    <property type="nucleotide sequence ID" value="NZ_JBHSJL010000004.1"/>
</dbReference>
<dbReference type="PANTHER" id="PTHR46211">
    <property type="entry name" value="GLYCEROPHOSPHORYL DIESTER PHOSPHODIESTERASE"/>
    <property type="match status" value="1"/>
</dbReference>
<reference evidence="4" key="1">
    <citation type="journal article" date="2019" name="Int. J. Syst. Evol. Microbiol.">
        <title>The Global Catalogue of Microorganisms (GCM) 10K type strain sequencing project: providing services to taxonomists for standard genome sequencing and annotation.</title>
        <authorList>
            <consortium name="The Broad Institute Genomics Platform"/>
            <consortium name="The Broad Institute Genome Sequencing Center for Infectious Disease"/>
            <person name="Wu L."/>
            <person name="Ma J."/>
        </authorList>
    </citation>
    <scope>NUCLEOTIDE SEQUENCE [LARGE SCALE GENOMIC DNA]</scope>
    <source>
        <strain evidence="4">CCUG 57942</strain>
    </source>
</reference>
<feature type="transmembrane region" description="Helical" evidence="1">
    <location>
        <begin position="229"/>
        <end position="248"/>
    </location>
</feature>
<dbReference type="InterPro" id="IPR030395">
    <property type="entry name" value="GP_PDE_dom"/>
</dbReference>
<dbReference type="Pfam" id="PF10110">
    <property type="entry name" value="GPDPase_memb"/>
    <property type="match status" value="1"/>
</dbReference>
<dbReference type="PROSITE" id="PS51704">
    <property type="entry name" value="GP_PDE"/>
    <property type="match status" value="1"/>
</dbReference>